<dbReference type="Proteomes" id="UP000077266">
    <property type="component" value="Unassembled WGS sequence"/>
</dbReference>
<protein>
    <submittedName>
        <fullName evidence="2">Uncharacterized protein</fullName>
    </submittedName>
</protein>
<feature type="compositionally biased region" description="Polar residues" evidence="1">
    <location>
        <begin position="45"/>
        <end position="56"/>
    </location>
</feature>
<reference evidence="2 3" key="1">
    <citation type="journal article" date="2016" name="Mol. Biol. Evol.">
        <title>Comparative Genomics of Early-Diverging Mushroom-Forming Fungi Provides Insights into the Origins of Lignocellulose Decay Capabilities.</title>
        <authorList>
            <person name="Nagy L.G."/>
            <person name="Riley R."/>
            <person name="Tritt A."/>
            <person name="Adam C."/>
            <person name="Daum C."/>
            <person name="Floudas D."/>
            <person name="Sun H."/>
            <person name="Yadav J.S."/>
            <person name="Pangilinan J."/>
            <person name="Larsson K.H."/>
            <person name="Matsuura K."/>
            <person name="Barry K."/>
            <person name="Labutti K."/>
            <person name="Kuo R."/>
            <person name="Ohm R.A."/>
            <person name="Bhattacharya S.S."/>
            <person name="Shirouzu T."/>
            <person name="Yoshinaga Y."/>
            <person name="Martin F.M."/>
            <person name="Grigoriev I.V."/>
            <person name="Hibbett D.S."/>
        </authorList>
    </citation>
    <scope>NUCLEOTIDE SEQUENCE [LARGE SCALE GENOMIC DNA]</scope>
    <source>
        <strain evidence="2 3">HHB12029</strain>
    </source>
</reference>
<dbReference type="EMBL" id="KV425897">
    <property type="protein sequence ID" value="KZW00892.1"/>
    <property type="molecule type" value="Genomic_DNA"/>
</dbReference>
<accession>A0A165NL29</accession>
<gene>
    <name evidence="2" type="ORF">EXIGLDRAFT_111713</name>
</gene>
<keyword evidence="3" id="KW-1185">Reference proteome</keyword>
<evidence type="ECO:0000313" key="2">
    <source>
        <dbReference type="EMBL" id="KZW00892.1"/>
    </source>
</evidence>
<dbReference type="AlphaFoldDB" id="A0A165NL29"/>
<organism evidence="2 3">
    <name type="scientific">Exidia glandulosa HHB12029</name>
    <dbReference type="NCBI Taxonomy" id="1314781"/>
    <lineage>
        <taxon>Eukaryota</taxon>
        <taxon>Fungi</taxon>
        <taxon>Dikarya</taxon>
        <taxon>Basidiomycota</taxon>
        <taxon>Agaricomycotina</taxon>
        <taxon>Agaricomycetes</taxon>
        <taxon>Auriculariales</taxon>
        <taxon>Exidiaceae</taxon>
        <taxon>Exidia</taxon>
    </lineage>
</organism>
<evidence type="ECO:0000313" key="3">
    <source>
        <dbReference type="Proteomes" id="UP000077266"/>
    </source>
</evidence>
<feature type="region of interest" description="Disordered" evidence="1">
    <location>
        <begin position="112"/>
        <end position="205"/>
    </location>
</feature>
<name>A0A165NL29_EXIGL</name>
<proteinExistence type="predicted"/>
<dbReference type="InParanoid" id="A0A165NL29"/>
<sequence>MAAALSTGPPSELLNSTSQTNIKRRPARSLLLLRSKMDERKTQQRQRWTSIGQRTGLTKPGPSDNNLTRCETARSVCAPSPPATSVVSRVHPGWCKRRRLSRLITNECSRHDARMQKGQRSPSEHWPRPLCLTDAGSPPAIRPASSTKQERKTTRIPRPPSEFLSRERFLSRPASPSRCAHLPAPTRRTARSRPGTPARRRVRTWQAGSARLRHNLDLQRAHGPAGALRTSTCARCARGLASPLFLMSTLALSLRGVLGQRGVSETARLSRCLRRVRLLRSSSHRQSTSSSGLASRYRRLWYPRHDDIDRTAAYNQACTREEHWSLCSEELGGV</sequence>
<feature type="region of interest" description="Disordered" evidence="1">
    <location>
        <begin position="1"/>
        <end position="68"/>
    </location>
</feature>
<evidence type="ECO:0000256" key="1">
    <source>
        <dbReference type="SAM" id="MobiDB-lite"/>
    </source>
</evidence>
<feature type="compositionally biased region" description="Low complexity" evidence="1">
    <location>
        <begin position="183"/>
        <end position="197"/>
    </location>
</feature>